<dbReference type="EMBL" id="CP133772">
    <property type="protein sequence ID" value="WYY00593.1"/>
    <property type="molecule type" value="Genomic_DNA"/>
</dbReference>
<feature type="active site" evidence="6">
    <location>
        <position position="267"/>
    </location>
</feature>
<dbReference type="KEGG" id="omr:OXIME_001171"/>
<keyword evidence="4" id="KW-0520">NAD</keyword>
<dbReference type="InterPro" id="IPR016163">
    <property type="entry name" value="Ald_DH_C"/>
</dbReference>
<evidence type="ECO:0000313" key="10">
    <source>
        <dbReference type="Proteomes" id="UP001451606"/>
    </source>
</evidence>
<dbReference type="EC" id="1.2.1.3" evidence="5"/>
<evidence type="ECO:0000313" key="9">
    <source>
        <dbReference type="EMBL" id="WYY00593.1"/>
    </source>
</evidence>
<comment type="similarity">
    <text evidence="1 7">Belongs to the aldehyde dehydrogenase family.</text>
</comment>
<evidence type="ECO:0000256" key="4">
    <source>
        <dbReference type="ARBA" id="ARBA00023027"/>
    </source>
</evidence>
<evidence type="ECO:0000256" key="1">
    <source>
        <dbReference type="ARBA" id="ARBA00009986"/>
    </source>
</evidence>
<dbReference type="PANTHER" id="PTHR43521">
    <property type="entry name" value="ALPHA-AMINOADIPIC SEMIALDEHYDE DEHYDROGENASE"/>
    <property type="match status" value="1"/>
</dbReference>
<evidence type="ECO:0000256" key="7">
    <source>
        <dbReference type="RuleBase" id="RU003345"/>
    </source>
</evidence>
<dbReference type="Pfam" id="PF00171">
    <property type="entry name" value="Aldedh"/>
    <property type="match status" value="1"/>
</dbReference>
<dbReference type="GO" id="GO:0004029">
    <property type="term" value="F:aldehyde dehydrogenase (NAD+) activity"/>
    <property type="evidence" value="ECO:0007669"/>
    <property type="project" value="UniProtKB-EC"/>
</dbReference>
<gene>
    <name evidence="9" type="ORF">OXIME_001171</name>
</gene>
<keyword evidence="3 7" id="KW-0560">Oxidoreductase</keyword>
<dbReference type="PROSITE" id="PS00687">
    <property type="entry name" value="ALDEHYDE_DEHYDR_GLU"/>
    <property type="match status" value="1"/>
</dbReference>
<name>A0AAX4NHX2_9ARCH</name>
<dbReference type="PANTHER" id="PTHR43521:SF1">
    <property type="entry name" value="ALPHA-AMINOADIPIC SEMIALDEHYDE DEHYDROGENASE"/>
    <property type="match status" value="1"/>
</dbReference>
<dbReference type="Proteomes" id="UP001451606">
    <property type="component" value="Chromosome"/>
</dbReference>
<dbReference type="InterPro" id="IPR016162">
    <property type="entry name" value="Ald_DH_N"/>
</dbReference>
<evidence type="ECO:0000256" key="3">
    <source>
        <dbReference type="ARBA" id="ARBA00023002"/>
    </source>
</evidence>
<dbReference type="Gene3D" id="3.40.309.10">
    <property type="entry name" value="Aldehyde Dehydrogenase, Chain A, domain 2"/>
    <property type="match status" value="1"/>
</dbReference>
<evidence type="ECO:0000256" key="6">
    <source>
        <dbReference type="PROSITE-ProRule" id="PRU10007"/>
    </source>
</evidence>
<dbReference type="SUPFAM" id="SSF53720">
    <property type="entry name" value="ALDH-like"/>
    <property type="match status" value="1"/>
</dbReference>
<protein>
    <recommendedName>
        <fullName evidence="5">aldehyde dehydrogenase (NAD(+))</fullName>
        <ecNumber evidence="5">1.2.1.3</ecNumber>
    </recommendedName>
</protein>
<dbReference type="GeneID" id="95967908"/>
<keyword evidence="10" id="KW-1185">Reference proteome</keyword>
<dbReference type="AlphaFoldDB" id="A0AAX4NHX2"/>
<organism evidence="9 10">
    <name type="scientific">Oxyplasma meridianum</name>
    <dbReference type="NCBI Taxonomy" id="3073602"/>
    <lineage>
        <taxon>Archaea</taxon>
        <taxon>Methanobacteriati</taxon>
        <taxon>Thermoplasmatota</taxon>
        <taxon>Thermoplasmata</taxon>
        <taxon>Thermoplasmatales</taxon>
        <taxon>Thermoplasmataceae</taxon>
        <taxon>Oxyplasma</taxon>
    </lineage>
</organism>
<reference evidence="9 10" key="1">
    <citation type="submission" date="2023-09" db="EMBL/GenBank/DDBJ databases">
        <authorList>
            <person name="Golyshina O.V."/>
            <person name="Lunev E.A."/>
            <person name="Bargiela R."/>
            <person name="Gaines M.C."/>
            <person name="Daum B."/>
            <person name="Bale N.J."/>
            <person name="Koenen M."/>
            <person name="Sinninghe Damst J.S."/>
            <person name="Yakimov M."/>
            <person name="Golyshin P.N."/>
        </authorList>
    </citation>
    <scope>NUCLEOTIDE SEQUENCE [LARGE SCALE GENOMIC DNA]</scope>
    <source>
        <strain evidence="9 10">M1</strain>
    </source>
</reference>
<dbReference type="InterPro" id="IPR015590">
    <property type="entry name" value="Aldehyde_DH_dom"/>
</dbReference>
<dbReference type="FunFam" id="3.40.309.10:FF:000018">
    <property type="entry name" value="Alpha-aminoadipic semialdehyde dehydrogenase"/>
    <property type="match status" value="1"/>
</dbReference>
<sequence>MDIQKEIKTVFKELGLEETNHGSFSGKWHSEGKRDIYTSYSPIDGTQLGKVELSTKDDYEEIIAHLQNAYSIWSEVPGPKRGFVIKEIGDELLRKKALLGKIVSLETGKTQVEGEGEIQEMIDVAYFATGVSRQLYGLTMTSERPEHRLSEQWIPMGIVGVISAFNFPSAVWSWNSFIAAVCGDVVIWKPSTKASLVAIGVIHVIEKVLERLEMPQIFSLIVSRGSQGGEWIATDHRIPLVSFTGSIPVGRKINTTVSARLGKTILELGGNNAAIISSRANMDIALKGLVFGSLATAGQRCTSTRRAIIHEDIYDEFIKKLKAAYSTIKIGNPLEKGVLVGPLIDREAVQTYLSAIETAKKEGGRLLFGGEKITIPGLENGFYVKPAIVEAKMSMPIVQEETFGPLLYVFKYKTIEEAIKIHNSVPQGLSSAIFTTDLSEEHLFLSARGSDCGIVNVNTSTAGAEIGGAFGGEKETGSGRESGSDSWKAYMRRQTVTVNWGKEIPLSQGVRFDF</sequence>
<dbReference type="InterPro" id="IPR029510">
    <property type="entry name" value="Ald_DH_CS_GLU"/>
</dbReference>
<dbReference type="InterPro" id="IPR016161">
    <property type="entry name" value="Ald_DH/histidinol_DH"/>
</dbReference>
<dbReference type="InterPro" id="IPR044638">
    <property type="entry name" value="ALDH7A1-like"/>
</dbReference>
<accession>A0AAX4NHX2</accession>
<dbReference type="RefSeq" id="WP_393970927.1">
    <property type="nucleotide sequence ID" value="NZ_CP133772.1"/>
</dbReference>
<dbReference type="Gene3D" id="3.40.605.10">
    <property type="entry name" value="Aldehyde Dehydrogenase, Chain A, domain 1"/>
    <property type="match status" value="1"/>
</dbReference>
<evidence type="ECO:0000259" key="8">
    <source>
        <dbReference type="Pfam" id="PF00171"/>
    </source>
</evidence>
<proteinExistence type="inferred from homology"/>
<evidence type="ECO:0000256" key="5">
    <source>
        <dbReference type="ARBA" id="ARBA00024226"/>
    </source>
</evidence>
<feature type="domain" description="Aldehyde dehydrogenase" evidence="8">
    <location>
        <begin position="31"/>
        <end position="496"/>
    </location>
</feature>
<evidence type="ECO:0000256" key="2">
    <source>
        <dbReference type="ARBA" id="ARBA00011881"/>
    </source>
</evidence>
<comment type="subunit">
    <text evidence="2">Homotetramer.</text>
</comment>